<feature type="binding site" evidence="4 7">
    <location>
        <position position="37"/>
    </location>
    <ligand>
        <name>NAD(+)</name>
        <dbReference type="ChEBI" id="CHEBI:57540"/>
    </ligand>
</feature>
<comment type="caution">
    <text evidence="10">The sequence shown here is derived from an EMBL/GenBank/DDBJ whole genome shotgun (WGS) entry which is preliminary data.</text>
</comment>
<feature type="active site" description="Proton acceptor" evidence="4 5">
    <location>
        <position position="181"/>
    </location>
</feature>
<dbReference type="PIRSF" id="PIRSF000102">
    <property type="entry name" value="Lac_mal_DH"/>
    <property type="match status" value="1"/>
</dbReference>
<dbReference type="Pfam" id="PF00056">
    <property type="entry name" value="Ldh_1_N"/>
    <property type="match status" value="1"/>
</dbReference>
<gene>
    <name evidence="4" type="primary">mdh</name>
    <name evidence="10" type="ORF">DB31_5390</name>
</gene>
<evidence type="ECO:0000256" key="3">
    <source>
        <dbReference type="ARBA" id="ARBA00023027"/>
    </source>
</evidence>
<keyword evidence="2 4" id="KW-0560">Oxidoreductase</keyword>
<dbReference type="AlphaFoldDB" id="A0A085WRN5"/>
<proteinExistence type="inferred from homology"/>
<keyword evidence="11" id="KW-1185">Reference proteome</keyword>
<comment type="function">
    <text evidence="4">Catalyzes the reversible oxidation of malate to oxaloacetate.</text>
</comment>
<dbReference type="GO" id="GO:0030060">
    <property type="term" value="F:L-malate dehydrogenase (NAD+) activity"/>
    <property type="evidence" value="ECO:0007669"/>
    <property type="project" value="UniProtKB-UniRule"/>
</dbReference>
<reference evidence="10 11" key="1">
    <citation type="submission" date="2014-04" db="EMBL/GenBank/DDBJ databases">
        <title>Genome assembly of Hyalangium minutum DSM 14724.</title>
        <authorList>
            <person name="Sharma G."/>
            <person name="Subramanian S."/>
        </authorList>
    </citation>
    <scope>NUCLEOTIDE SEQUENCE [LARGE SCALE GENOMIC DNA]</scope>
    <source>
        <strain evidence="10 11">DSM 14724</strain>
    </source>
</reference>
<evidence type="ECO:0000313" key="11">
    <source>
        <dbReference type="Proteomes" id="UP000028725"/>
    </source>
</evidence>
<dbReference type="FunFam" id="3.90.110.10:FF:000004">
    <property type="entry name" value="Malate dehydrogenase"/>
    <property type="match status" value="1"/>
</dbReference>
<dbReference type="SUPFAM" id="SSF56327">
    <property type="entry name" value="LDH C-terminal domain-like"/>
    <property type="match status" value="1"/>
</dbReference>
<evidence type="ECO:0000313" key="10">
    <source>
        <dbReference type="EMBL" id="KFE70348.1"/>
    </source>
</evidence>
<dbReference type="Gene3D" id="3.90.110.10">
    <property type="entry name" value="Lactate dehydrogenase/glycoside hydrolase, family 4, C-terminal"/>
    <property type="match status" value="1"/>
</dbReference>
<dbReference type="SUPFAM" id="SSF51735">
    <property type="entry name" value="NAD(P)-binding Rossmann-fold domains"/>
    <property type="match status" value="1"/>
</dbReference>
<evidence type="ECO:0000256" key="4">
    <source>
        <dbReference type="HAMAP-Rule" id="MF_00487"/>
    </source>
</evidence>
<dbReference type="GO" id="GO:0006099">
    <property type="term" value="P:tricarboxylic acid cycle"/>
    <property type="evidence" value="ECO:0007669"/>
    <property type="project" value="UniProtKB-UniRule"/>
</dbReference>
<evidence type="ECO:0000256" key="6">
    <source>
        <dbReference type="PIRSR" id="PIRSR000102-2"/>
    </source>
</evidence>
<dbReference type="Proteomes" id="UP000028725">
    <property type="component" value="Unassembled WGS sequence"/>
</dbReference>
<dbReference type="RefSeq" id="WP_044185319.1">
    <property type="nucleotide sequence ID" value="NZ_JMCB01000003.1"/>
</dbReference>
<dbReference type="PANTHER" id="PTHR43128">
    <property type="entry name" value="L-2-HYDROXYCARBOXYLATE DEHYDROGENASE (NAD(P)(+))"/>
    <property type="match status" value="1"/>
</dbReference>
<feature type="binding site" evidence="4 7">
    <location>
        <begin position="124"/>
        <end position="126"/>
    </location>
    <ligand>
        <name>NAD(+)</name>
        <dbReference type="ChEBI" id="CHEBI:57540"/>
    </ligand>
</feature>
<dbReference type="EMBL" id="JMCB01000003">
    <property type="protein sequence ID" value="KFE70348.1"/>
    <property type="molecule type" value="Genomic_DNA"/>
</dbReference>
<evidence type="ECO:0000259" key="9">
    <source>
        <dbReference type="Pfam" id="PF02866"/>
    </source>
</evidence>
<feature type="binding site" evidence="4 6">
    <location>
        <position position="94"/>
    </location>
    <ligand>
        <name>substrate</name>
    </ligand>
</feature>
<comment type="catalytic activity">
    <reaction evidence="4">
        <text>(S)-malate + NAD(+) = oxaloacetate + NADH + H(+)</text>
        <dbReference type="Rhea" id="RHEA:21432"/>
        <dbReference type="ChEBI" id="CHEBI:15378"/>
        <dbReference type="ChEBI" id="CHEBI:15589"/>
        <dbReference type="ChEBI" id="CHEBI:16452"/>
        <dbReference type="ChEBI" id="CHEBI:57540"/>
        <dbReference type="ChEBI" id="CHEBI:57945"/>
        <dbReference type="EC" id="1.1.1.37"/>
    </reaction>
</comment>
<dbReference type="OrthoDB" id="9802969at2"/>
<feature type="binding site" evidence="4 6">
    <location>
        <position position="126"/>
    </location>
    <ligand>
        <name>substrate</name>
    </ligand>
</feature>
<dbReference type="PATRIC" id="fig|394096.3.peg.1869"/>
<keyword evidence="1 4" id="KW-0816">Tricarboxylic acid cycle</keyword>
<evidence type="ECO:0000256" key="2">
    <source>
        <dbReference type="ARBA" id="ARBA00023002"/>
    </source>
</evidence>
<dbReference type="Pfam" id="PF02866">
    <property type="entry name" value="Ldh_1_C"/>
    <property type="match status" value="1"/>
</dbReference>
<dbReference type="NCBIfam" id="TIGR01763">
    <property type="entry name" value="MalateDH_bact"/>
    <property type="match status" value="1"/>
</dbReference>
<dbReference type="InterPro" id="IPR001557">
    <property type="entry name" value="L-lactate/malate_DH"/>
</dbReference>
<dbReference type="InterPro" id="IPR022383">
    <property type="entry name" value="Lactate/malate_DH_C"/>
</dbReference>
<dbReference type="GO" id="GO:0006089">
    <property type="term" value="P:lactate metabolic process"/>
    <property type="evidence" value="ECO:0007669"/>
    <property type="project" value="TreeGrafter"/>
</dbReference>
<feature type="domain" description="Lactate/malate dehydrogenase C-terminal" evidence="9">
    <location>
        <begin position="153"/>
        <end position="312"/>
    </location>
</feature>
<evidence type="ECO:0000256" key="1">
    <source>
        <dbReference type="ARBA" id="ARBA00022532"/>
    </source>
</evidence>
<keyword evidence="3 4" id="KW-0520">NAD</keyword>
<accession>A0A085WRN5</accession>
<dbReference type="HAMAP" id="MF_00487">
    <property type="entry name" value="Malate_dehydrog_3"/>
    <property type="match status" value="1"/>
</dbReference>
<dbReference type="PRINTS" id="PR00086">
    <property type="entry name" value="LLDHDRGNASE"/>
</dbReference>
<feature type="binding site" evidence="4 6">
    <location>
        <position position="88"/>
    </location>
    <ligand>
        <name>substrate</name>
    </ligand>
</feature>
<dbReference type="EC" id="1.1.1.37" evidence="4"/>
<dbReference type="STRING" id="394096.DB31_5390"/>
<organism evidence="10 11">
    <name type="scientific">Hyalangium minutum</name>
    <dbReference type="NCBI Taxonomy" id="394096"/>
    <lineage>
        <taxon>Bacteria</taxon>
        <taxon>Pseudomonadati</taxon>
        <taxon>Myxococcota</taxon>
        <taxon>Myxococcia</taxon>
        <taxon>Myxococcales</taxon>
        <taxon>Cystobacterineae</taxon>
        <taxon>Archangiaceae</taxon>
        <taxon>Hyalangium</taxon>
    </lineage>
</organism>
<feature type="domain" description="Lactate/malate dehydrogenase N-terminal" evidence="8">
    <location>
        <begin position="8"/>
        <end position="148"/>
    </location>
</feature>
<dbReference type="InterPro" id="IPR015955">
    <property type="entry name" value="Lactate_DH/Glyco_Ohase_4_C"/>
</dbReference>
<dbReference type="InterPro" id="IPR036291">
    <property type="entry name" value="NAD(P)-bd_dom_sf"/>
</dbReference>
<dbReference type="FunFam" id="3.40.50.720:FF:000018">
    <property type="entry name" value="Malate dehydrogenase"/>
    <property type="match status" value="1"/>
</dbReference>
<evidence type="ECO:0000256" key="7">
    <source>
        <dbReference type="PIRSR" id="PIRSR000102-3"/>
    </source>
</evidence>
<dbReference type="Gene3D" id="3.40.50.720">
    <property type="entry name" value="NAD(P)-binding Rossmann-like Domain"/>
    <property type="match status" value="1"/>
</dbReference>
<dbReference type="InterPro" id="IPR001236">
    <property type="entry name" value="Lactate/malate_DH_N"/>
</dbReference>
<evidence type="ECO:0000259" key="8">
    <source>
        <dbReference type="Pfam" id="PF00056"/>
    </source>
</evidence>
<dbReference type="CDD" id="cd01339">
    <property type="entry name" value="LDH-like_MDH"/>
    <property type="match status" value="1"/>
</dbReference>
<dbReference type="GO" id="GO:0004459">
    <property type="term" value="F:L-lactate dehydrogenase (NAD+) activity"/>
    <property type="evidence" value="ECO:0007669"/>
    <property type="project" value="TreeGrafter"/>
</dbReference>
<dbReference type="PANTHER" id="PTHR43128:SF16">
    <property type="entry name" value="L-LACTATE DEHYDROGENASE"/>
    <property type="match status" value="1"/>
</dbReference>
<dbReference type="InterPro" id="IPR011275">
    <property type="entry name" value="Malate_DH_type3"/>
</dbReference>
<protein>
    <recommendedName>
        <fullName evidence="4">Malate dehydrogenase</fullName>
        <ecNumber evidence="4">1.1.1.37</ecNumber>
    </recommendedName>
</protein>
<feature type="binding site" evidence="4 7">
    <location>
        <position position="101"/>
    </location>
    <ligand>
        <name>NAD(+)</name>
        <dbReference type="ChEBI" id="CHEBI:57540"/>
    </ligand>
</feature>
<name>A0A085WRN5_9BACT</name>
<feature type="binding site" evidence="4 6">
    <location>
        <position position="157"/>
    </location>
    <ligand>
        <name>substrate</name>
    </ligand>
</feature>
<evidence type="ECO:0000256" key="5">
    <source>
        <dbReference type="PIRSR" id="PIRSR000102-1"/>
    </source>
</evidence>
<comment type="similarity">
    <text evidence="4">Belongs to the LDH/MDH superfamily. MDH type 3 family.</text>
</comment>
<sequence length="314" mass="33190">MAQTRKKKIGLIGGGQIGGNLALLAVQKNLGDVVLFDIPAAEGLVKGKALDINQLSAVDGYDCRVTGSTDWKDVAGSDVIIITAGVPRKPGMSREDLLDINLKIMKDVAANIKQHAPNAFVINVANPLDAMVFALYKIAELPKNMVVGMAGVLDTSRFKCFVAEALNTSIRDVEALVLGGHGDDMVPLVRHSTVGGVPLTELIAKDKLEAIVKRTREGGAELVALYKTGSAYFGPAASSIAMAESFLLDRKRVLPGAALLEGQYGINGYFFGAPLQIGAGGVEKVITVQLDDSEKAALEKSFQSVKKTVDSVKL</sequence>
<feature type="binding site" evidence="4 7">
    <location>
        <begin position="13"/>
        <end position="18"/>
    </location>
    <ligand>
        <name>NAD(+)</name>
        <dbReference type="ChEBI" id="CHEBI:57540"/>
    </ligand>
</feature>
<dbReference type="NCBIfam" id="NF004863">
    <property type="entry name" value="PRK06223.1"/>
    <property type="match status" value="1"/>
</dbReference>